<organism evidence="1 2">
    <name type="scientific">Catharanthus roseus</name>
    <name type="common">Madagascar periwinkle</name>
    <name type="synonym">Vinca rosea</name>
    <dbReference type="NCBI Taxonomy" id="4058"/>
    <lineage>
        <taxon>Eukaryota</taxon>
        <taxon>Viridiplantae</taxon>
        <taxon>Streptophyta</taxon>
        <taxon>Embryophyta</taxon>
        <taxon>Tracheophyta</taxon>
        <taxon>Spermatophyta</taxon>
        <taxon>Magnoliopsida</taxon>
        <taxon>eudicotyledons</taxon>
        <taxon>Gunneridae</taxon>
        <taxon>Pentapetalae</taxon>
        <taxon>asterids</taxon>
        <taxon>lamiids</taxon>
        <taxon>Gentianales</taxon>
        <taxon>Apocynaceae</taxon>
        <taxon>Rauvolfioideae</taxon>
        <taxon>Vinceae</taxon>
        <taxon>Catharanthinae</taxon>
        <taxon>Catharanthus</taxon>
    </lineage>
</organism>
<sequence length="505" mass="55082">MVSEAMAIQGQSNNSESSSTISIGNQISLHVDIPSTKNEQFQCEDDCLPKVRKPYTITKQRERWTEEEHKKFLEALKLYGRAWRRIEEHVGSKTAVQIRSHAQKFFSKVVRESTNGDSGSGKVIEIPPPRPKRKPLHPYPRKLVSPAKSGTATSQKLTQTVSPNISSPAEEHQSPTSVLSAPCSDTPGTTDSATSDGSESLSPISSVVGAKSVGFVLSELPDLTSETKRSPSSSQVNSSADNKSPSTSQVNNCANQADQLHLKLELFPQDNAFDKEGSVEVSSSQIFKLFGKTVLVIDPSRPSSSTPGAGKVQPSHQNDGKSNSTKVPLGESECLRRALPCKARGNLYPSSLQRECPDTLLCGPFHSLPWLMMYQGDSSASFVQVHSPIAIKAQPLLDKKELHRVQSCKGGSSTGSDAESESIETVEDKNIEVKFRELSQEGEVQKQKLPLLKPGAKAASFFRQKANSSKCGKGFVPYKRCLSDRDTLSAITGEEREEQRVRLCL</sequence>
<gene>
    <name evidence="1" type="ORF">M9H77_34191</name>
</gene>
<dbReference type="EMBL" id="CM044708">
    <property type="protein sequence ID" value="KAI5648186.1"/>
    <property type="molecule type" value="Genomic_DNA"/>
</dbReference>
<keyword evidence="2" id="KW-1185">Reference proteome</keyword>
<accession>A0ACB9ZKE0</accession>
<evidence type="ECO:0000313" key="1">
    <source>
        <dbReference type="EMBL" id="KAI5648186.1"/>
    </source>
</evidence>
<reference evidence="2" key="1">
    <citation type="journal article" date="2023" name="Nat. Plants">
        <title>Single-cell RNA sequencing provides a high-resolution roadmap for understanding the multicellular compartmentation of specialized metabolism.</title>
        <authorList>
            <person name="Sun S."/>
            <person name="Shen X."/>
            <person name="Li Y."/>
            <person name="Li Y."/>
            <person name="Wang S."/>
            <person name="Li R."/>
            <person name="Zhang H."/>
            <person name="Shen G."/>
            <person name="Guo B."/>
            <person name="Wei J."/>
            <person name="Xu J."/>
            <person name="St-Pierre B."/>
            <person name="Chen S."/>
            <person name="Sun C."/>
        </authorList>
    </citation>
    <scope>NUCLEOTIDE SEQUENCE [LARGE SCALE GENOMIC DNA]</scope>
</reference>
<evidence type="ECO:0000313" key="2">
    <source>
        <dbReference type="Proteomes" id="UP001060085"/>
    </source>
</evidence>
<comment type="caution">
    <text evidence="1">The sequence shown here is derived from an EMBL/GenBank/DDBJ whole genome shotgun (WGS) entry which is preliminary data.</text>
</comment>
<dbReference type="Proteomes" id="UP001060085">
    <property type="component" value="Linkage Group LG08"/>
</dbReference>
<proteinExistence type="predicted"/>
<name>A0ACB9ZKE0_CATRO</name>
<protein>
    <submittedName>
        <fullName evidence="1">Uncharacterized protein</fullName>
    </submittedName>
</protein>